<organism evidence="2">
    <name type="scientific">Spirodela intermedia</name>
    <name type="common">Intermediate duckweed</name>
    <dbReference type="NCBI Taxonomy" id="51605"/>
    <lineage>
        <taxon>Eukaryota</taxon>
        <taxon>Viridiplantae</taxon>
        <taxon>Streptophyta</taxon>
        <taxon>Embryophyta</taxon>
        <taxon>Tracheophyta</taxon>
        <taxon>Spermatophyta</taxon>
        <taxon>Magnoliopsida</taxon>
        <taxon>Liliopsida</taxon>
        <taxon>Araceae</taxon>
        <taxon>Lemnoideae</taxon>
        <taxon>Spirodela</taxon>
    </lineage>
</organism>
<feature type="compositionally biased region" description="Acidic residues" evidence="1">
    <location>
        <begin position="128"/>
        <end position="139"/>
    </location>
</feature>
<gene>
    <name evidence="2" type="ORF">SI7747_16019034</name>
</gene>
<keyword evidence="3" id="KW-1185">Reference proteome</keyword>
<evidence type="ECO:0000256" key="1">
    <source>
        <dbReference type="SAM" id="MobiDB-lite"/>
    </source>
</evidence>
<accession>A0A7I8JSQ7</accession>
<dbReference type="EMBL" id="LR743603">
    <property type="protein sequence ID" value="CAA2633525.1"/>
    <property type="molecule type" value="Genomic_DNA"/>
</dbReference>
<dbReference type="EMBL" id="CACRZD030000016">
    <property type="protein sequence ID" value="CAA6672623.1"/>
    <property type="molecule type" value="Genomic_DNA"/>
</dbReference>
<protein>
    <submittedName>
        <fullName evidence="2">Uncharacterized protein</fullName>
    </submittedName>
</protein>
<feature type="region of interest" description="Disordered" evidence="1">
    <location>
        <begin position="86"/>
        <end position="160"/>
    </location>
</feature>
<dbReference type="Proteomes" id="UP001189122">
    <property type="component" value="Unassembled WGS sequence"/>
</dbReference>
<feature type="compositionally biased region" description="Acidic residues" evidence="1">
    <location>
        <begin position="100"/>
        <end position="118"/>
    </location>
</feature>
<name>A0A7I8JSQ7_SPIIN</name>
<reference evidence="2 3" key="1">
    <citation type="submission" date="2019-12" db="EMBL/GenBank/DDBJ databases">
        <authorList>
            <person name="Scholz U."/>
            <person name="Mascher M."/>
            <person name="Fiebig A."/>
        </authorList>
    </citation>
    <scope>NUCLEOTIDE SEQUENCE</scope>
</reference>
<proteinExistence type="predicted"/>
<dbReference type="AlphaFoldDB" id="A0A7I8JSQ7"/>
<feature type="compositionally biased region" description="Basic residues" evidence="1">
    <location>
        <begin position="145"/>
        <end position="160"/>
    </location>
</feature>
<evidence type="ECO:0000313" key="2">
    <source>
        <dbReference type="EMBL" id="CAA2633525.1"/>
    </source>
</evidence>
<evidence type="ECO:0000313" key="3">
    <source>
        <dbReference type="Proteomes" id="UP001189122"/>
    </source>
</evidence>
<sequence>MEVEAASGVGGGLEVTATAAAPALEGLLRSLLAGTIAAIGDTVFLLALAMGSSSAGEIAAAEQSGERSGSVFLVFFFFSPSPAISDLYGGRSRAAGEAVDNGESEEEEDDGGEEEEEERTAAPGGGGGEEEEEEEDEEPEAKGRAAARRKRRKRKKTRRE</sequence>